<sequence>MCAAAPAVLASNTAMHDTPDIDPDTDRRLTELEIKTSFADDLLEQLNQVIVRQQREIDRLAQEVTELRRQVGDGAPAVPRSLRDELPPHY</sequence>
<reference evidence="3" key="1">
    <citation type="submission" date="2022-04" db="EMBL/GenBank/DDBJ databases">
        <title>Whole genome sequence of Sphaerotilus sp. FB-5.</title>
        <authorList>
            <person name="Takeda M."/>
            <person name="Narihara S."/>
            <person name="Akimoto M."/>
            <person name="Akimoto R."/>
            <person name="Nishiyashiki S."/>
            <person name="Murakami T."/>
        </authorList>
    </citation>
    <scope>NUCLEOTIDE SEQUENCE</scope>
    <source>
        <strain evidence="3">FB-5</strain>
    </source>
</reference>
<evidence type="ECO:0000256" key="2">
    <source>
        <dbReference type="SAM" id="MobiDB-lite"/>
    </source>
</evidence>
<dbReference type="Proteomes" id="UP001057498">
    <property type="component" value="Chromosome"/>
</dbReference>
<dbReference type="PANTHER" id="PTHR36508:SF1">
    <property type="entry name" value="PROTEIN SLYX"/>
    <property type="match status" value="1"/>
</dbReference>
<accession>A0ABN6PSA5</accession>
<dbReference type="PANTHER" id="PTHR36508">
    <property type="entry name" value="PROTEIN SLYX"/>
    <property type="match status" value="1"/>
</dbReference>
<feature type="compositionally biased region" description="Basic and acidic residues" evidence="2">
    <location>
        <begin position="81"/>
        <end position="90"/>
    </location>
</feature>
<dbReference type="InterPro" id="IPR007236">
    <property type="entry name" value="SlyX"/>
</dbReference>
<name>A0ABN6PSA5_9BURK</name>
<feature type="region of interest" description="Disordered" evidence="2">
    <location>
        <begin position="1"/>
        <end position="23"/>
    </location>
</feature>
<evidence type="ECO:0000256" key="1">
    <source>
        <dbReference type="SAM" id="Coils"/>
    </source>
</evidence>
<protein>
    <recommendedName>
        <fullName evidence="5">SlyX protein</fullName>
    </recommendedName>
</protein>
<evidence type="ECO:0008006" key="5">
    <source>
        <dbReference type="Google" id="ProtNLM"/>
    </source>
</evidence>
<evidence type="ECO:0000313" key="4">
    <source>
        <dbReference type="Proteomes" id="UP001057498"/>
    </source>
</evidence>
<keyword evidence="4" id="KW-1185">Reference proteome</keyword>
<evidence type="ECO:0000313" key="3">
    <source>
        <dbReference type="EMBL" id="BDI06760.1"/>
    </source>
</evidence>
<gene>
    <name evidence="3" type="ORF">CATMQ487_37300</name>
</gene>
<dbReference type="EMBL" id="AP025730">
    <property type="protein sequence ID" value="BDI06760.1"/>
    <property type="molecule type" value="Genomic_DNA"/>
</dbReference>
<feature type="region of interest" description="Disordered" evidence="2">
    <location>
        <begin position="71"/>
        <end position="90"/>
    </location>
</feature>
<proteinExistence type="predicted"/>
<dbReference type="Pfam" id="PF04102">
    <property type="entry name" value="SlyX"/>
    <property type="match status" value="1"/>
</dbReference>
<organism evidence="3 4">
    <name type="scientific">Sphaerotilus microaerophilus</name>
    <dbReference type="NCBI Taxonomy" id="2914710"/>
    <lineage>
        <taxon>Bacteria</taxon>
        <taxon>Pseudomonadati</taxon>
        <taxon>Pseudomonadota</taxon>
        <taxon>Betaproteobacteria</taxon>
        <taxon>Burkholderiales</taxon>
        <taxon>Sphaerotilaceae</taxon>
        <taxon>Sphaerotilus</taxon>
    </lineage>
</organism>
<dbReference type="Gene3D" id="1.20.5.300">
    <property type="match status" value="1"/>
</dbReference>
<feature type="coiled-coil region" evidence="1">
    <location>
        <begin position="43"/>
        <end position="70"/>
    </location>
</feature>
<keyword evidence="1" id="KW-0175">Coiled coil</keyword>